<organism evidence="2 3">
    <name type="scientific">Liparis tanakae</name>
    <name type="common">Tanaka's snailfish</name>
    <dbReference type="NCBI Taxonomy" id="230148"/>
    <lineage>
        <taxon>Eukaryota</taxon>
        <taxon>Metazoa</taxon>
        <taxon>Chordata</taxon>
        <taxon>Craniata</taxon>
        <taxon>Vertebrata</taxon>
        <taxon>Euteleostomi</taxon>
        <taxon>Actinopterygii</taxon>
        <taxon>Neopterygii</taxon>
        <taxon>Teleostei</taxon>
        <taxon>Neoteleostei</taxon>
        <taxon>Acanthomorphata</taxon>
        <taxon>Eupercaria</taxon>
        <taxon>Perciformes</taxon>
        <taxon>Cottioidei</taxon>
        <taxon>Cottales</taxon>
        <taxon>Liparidae</taxon>
        <taxon>Liparis</taxon>
    </lineage>
</organism>
<evidence type="ECO:0000313" key="2">
    <source>
        <dbReference type="EMBL" id="TNN70737.1"/>
    </source>
</evidence>
<evidence type="ECO:0000313" key="3">
    <source>
        <dbReference type="Proteomes" id="UP000314294"/>
    </source>
</evidence>
<keyword evidence="3" id="KW-1185">Reference proteome</keyword>
<feature type="compositionally biased region" description="Basic and acidic residues" evidence="1">
    <location>
        <begin position="1"/>
        <end position="18"/>
    </location>
</feature>
<name>A0A4Z2HYD6_9TELE</name>
<sequence length="118" mass="13596">MSSECKRSGSVRCKEGTRARRLKRSHERQFPDASDPPPPQRHAYYATFCSTGESFLWRKASTCGQILLVSVPEKICSMPLLLEKQRKSKIRSYYVNYVASSNDEQPHTRCGKEKWHTS</sequence>
<protein>
    <submittedName>
        <fullName evidence="2">Uncharacterized protein</fullName>
    </submittedName>
</protein>
<proteinExistence type="predicted"/>
<gene>
    <name evidence="2" type="ORF">EYF80_019020</name>
</gene>
<accession>A0A4Z2HYD6</accession>
<evidence type="ECO:0000256" key="1">
    <source>
        <dbReference type="SAM" id="MobiDB-lite"/>
    </source>
</evidence>
<comment type="caution">
    <text evidence="2">The sequence shown here is derived from an EMBL/GenBank/DDBJ whole genome shotgun (WGS) entry which is preliminary data.</text>
</comment>
<dbReference type="Proteomes" id="UP000314294">
    <property type="component" value="Unassembled WGS sequence"/>
</dbReference>
<dbReference type="AlphaFoldDB" id="A0A4Z2HYD6"/>
<feature type="region of interest" description="Disordered" evidence="1">
    <location>
        <begin position="1"/>
        <end position="40"/>
    </location>
</feature>
<reference evidence="2 3" key="1">
    <citation type="submission" date="2019-03" db="EMBL/GenBank/DDBJ databases">
        <title>First draft genome of Liparis tanakae, snailfish: a comprehensive survey of snailfish specific genes.</title>
        <authorList>
            <person name="Kim W."/>
            <person name="Song I."/>
            <person name="Jeong J.-H."/>
            <person name="Kim D."/>
            <person name="Kim S."/>
            <person name="Ryu S."/>
            <person name="Song J.Y."/>
            <person name="Lee S.K."/>
        </authorList>
    </citation>
    <scope>NUCLEOTIDE SEQUENCE [LARGE SCALE GENOMIC DNA]</scope>
    <source>
        <tissue evidence="2">Muscle</tissue>
    </source>
</reference>
<dbReference type="EMBL" id="SRLO01000159">
    <property type="protein sequence ID" value="TNN70737.1"/>
    <property type="molecule type" value="Genomic_DNA"/>
</dbReference>